<protein>
    <submittedName>
        <fullName evidence="1">Uncharacterized protein</fullName>
    </submittedName>
</protein>
<organism evidence="1 2">
    <name type="scientific">Effrenium voratum</name>
    <dbReference type="NCBI Taxonomy" id="2562239"/>
    <lineage>
        <taxon>Eukaryota</taxon>
        <taxon>Sar</taxon>
        <taxon>Alveolata</taxon>
        <taxon>Dinophyceae</taxon>
        <taxon>Suessiales</taxon>
        <taxon>Symbiodiniaceae</taxon>
        <taxon>Effrenium</taxon>
    </lineage>
</organism>
<keyword evidence="2" id="KW-1185">Reference proteome</keyword>
<name>A0AA36IFW5_9DINO</name>
<gene>
    <name evidence="1" type="ORF">EVOR1521_LOCUS12461</name>
</gene>
<dbReference type="AlphaFoldDB" id="A0AA36IFW5"/>
<evidence type="ECO:0000313" key="2">
    <source>
        <dbReference type="Proteomes" id="UP001178507"/>
    </source>
</evidence>
<evidence type="ECO:0000313" key="1">
    <source>
        <dbReference type="EMBL" id="CAJ1385991.1"/>
    </source>
</evidence>
<accession>A0AA36IFW5</accession>
<comment type="caution">
    <text evidence="1">The sequence shown here is derived from an EMBL/GenBank/DDBJ whole genome shotgun (WGS) entry which is preliminary data.</text>
</comment>
<dbReference type="Proteomes" id="UP001178507">
    <property type="component" value="Unassembled WGS sequence"/>
</dbReference>
<dbReference type="EMBL" id="CAUJNA010001313">
    <property type="protein sequence ID" value="CAJ1385991.1"/>
    <property type="molecule type" value="Genomic_DNA"/>
</dbReference>
<sequence>MDRWQHFHTLGNWLRRYREVASVGGLVYALWQRRQWKRAAEEACAAVRAGRFMEQCSFLLVNVDGLKKGANMASTVSVQTLFTRTLKSLMFDNENMVDRVSRASERATPGAPLLELGSDAWLVMANLNAHLMEACCSYGHVAAACGTPVNVVEFIYGLVNDRTTTSRQQLRVYVIRERDLRNLPEVKELDLRRSSFKSAYSVLRSMADSYQAPPAELRRHNVLSMTSGLPSGMGRTWLTFPCEAGPILSAL</sequence>
<proteinExistence type="predicted"/>
<reference evidence="1" key="1">
    <citation type="submission" date="2023-08" db="EMBL/GenBank/DDBJ databases">
        <authorList>
            <person name="Chen Y."/>
            <person name="Shah S."/>
            <person name="Dougan E. K."/>
            <person name="Thang M."/>
            <person name="Chan C."/>
        </authorList>
    </citation>
    <scope>NUCLEOTIDE SEQUENCE</scope>
</reference>